<comment type="similarity">
    <text evidence="1 4">Belongs to the short-chain dehydrogenases/reductases (SDR) family.</text>
</comment>
<organism evidence="5 6">
    <name type="scientific">Komagataeibacter xylinus NBRC 13693</name>
    <dbReference type="NCBI Taxonomy" id="1234668"/>
    <lineage>
        <taxon>Bacteria</taxon>
        <taxon>Pseudomonadati</taxon>
        <taxon>Pseudomonadota</taxon>
        <taxon>Alphaproteobacteria</taxon>
        <taxon>Acetobacterales</taxon>
        <taxon>Acetobacteraceae</taxon>
        <taxon>Komagataeibacter</taxon>
    </lineage>
</organism>
<dbReference type="GO" id="GO:0016020">
    <property type="term" value="C:membrane"/>
    <property type="evidence" value="ECO:0007669"/>
    <property type="project" value="TreeGrafter"/>
</dbReference>
<dbReference type="AlphaFoldDB" id="A0A0D6QBN3"/>
<accession>A0A0D6QBN3</accession>
<dbReference type="SUPFAM" id="SSF51735">
    <property type="entry name" value="NAD(P)-binding Rossmann-fold domains"/>
    <property type="match status" value="1"/>
</dbReference>
<dbReference type="GO" id="GO:0016491">
    <property type="term" value="F:oxidoreductase activity"/>
    <property type="evidence" value="ECO:0007669"/>
    <property type="project" value="UniProtKB-KW"/>
</dbReference>
<protein>
    <submittedName>
        <fullName evidence="5">Oxidoreductase/short-chain dehydrogenase/reductase SDR</fullName>
    </submittedName>
</protein>
<dbReference type="Pfam" id="PF00106">
    <property type="entry name" value="adh_short"/>
    <property type="match status" value="1"/>
</dbReference>
<evidence type="ECO:0000256" key="1">
    <source>
        <dbReference type="ARBA" id="ARBA00006484"/>
    </source>
</evidence>
<dbReference type="RefSeq" id="WP_048856712.1">
    <property type="nucleotide sequence ID" value="NZ_BANJ01000046.1"/>
</dbReference>
<name>A0A0D6QBN3_KOMXY</name>
<dbReference type="Proteomes" id="UP000032683">
    <property type="component" value="Unassembled WGS sequence"/>
</dbReference>
<reference evidence="5 6" key="1">
    <citation type="submission" date="2012-11" db="EMBL/GenBank/DDBJ databases">
        <title>Whole genome sequence of Gluconacetobacter xylinus NBRC 13693.</title>
        <authorList>
            <person name="Azuma Y."/>
            <person name="Higashiura N."/>
            <person name="Hirakawa H."/>
            <person name="Matsushita K."/>
        </authorList>
    </citation>
    <scope>NUCLEOTIDE SEQUENCE [LARGE SCALE GENOMIC DNA]</scope>
    <source>
        <strain evidence="5 6">NBRC 13693</strain>
    </source>
</reference>
<sequence>MTQIQPIALVSGATRGIGRAIAQGLAKKGVKVLLGARNLEAGQKVATEISTPDTQVEAVELDTTSQVTINNLVMFIRDKYGRLDILVNNAGISLDFYPDIPVREKLSRTLETNVVGTAALTDAMIPLLEKSEHARIVNVSSVLASFTSRGQPDWIYKDVAMPTYQASKAALNSLTLSYAKLLTEKNIKVNAICPGLTATDATNHYGDRMPDQAAQVAIQYALLDDASPTGTFCDENGSLNW</sequence>
<gene>
    <name evidence="5" type="ORF">Gxy13693_046_007</name>
</gene>
<comment type="caution">
    <text evidence="5">The sequence shown here is derived from an EMBL/GenBank/DDBJ whole genome shotgun (WGS) entry which is preliminary data.</text>
</comment>
<dbReference type="PRINTS" id="PR00080">
    <property type="entry name" value="SDRFAMILY"/>
</dbReference>
<keyword evidence="2" id="KW-0521">NADP</keyword>
<dbReference type="Gene3D" id="3.40.50.720">
    <property type="entry name" value="NAD(P)-binding Rossmann-like Domain"/>
    <property type="match status" value="1"/>
</dbReference>
<dbReference type="PRINTS" id="PR00081">
    <property type="entry name" value="GDHRDH"/>
</dbReference>
<dbReference type="PANTHER" id="PTHR43490">
    <property type="entry name" value="(+)-NEOMENTHOL DEHYDROGENASE"/>
    <property type="match status" value="1"/>
</dbReference>
<evidence type="ECO:0000256" key="2">
    <source>
        <dbReference type="ARBA" id="ARBA00022857"/>
    </source>
</evidence>
<evidence type="ECO:0000313" key="5">
    <source>
        <dbReference type="EMBL" id="GAO00381.1"/>
    </source>
</evidence>
<evidence type="ECO:0000256" key="3">
    <source>
        <dbReference type="ARBA" id="ARBA00023002"/>
    </source>
</evidence>
<dbReference type="InterPro" id="IPR036291">
    <property type="entry name" value="NAD(P)-bd_dom_sf"/>
</dbReference>
<evidence type="ECO:0000313" key="6">
    <source>
        <dbReference type="Proteomes" id="UP000032683"/>
    </source>
</evidence>
<keyword evidence="3" id="KW-0560">Oxidoreductase</keyword>
<dbReference type="PANTHER" id="PTHR43490:SF99">
    <property type="entry name" value="SHORT-CHAIN DEHYDROGENASE_REDUCTASE"/>
    <property type="match status" value="1"/>
</dbReference>
<dbReference type="InterPro" id="IPR002347">
    <property type="entry name" value="SDR_fam"/>
</dbReference>
<dbReference type="EMBL" id="BANJ01000046">
    <property type="protein sequence ID" value="GAO00381.1"/>
    <property type="molecule type" value="Genomic_DNA"/>
</dbReference>
<proteinExistence type="inferred from homology"/>
<evidence type="ECO:0000256" key="4">
    <source>
        <dbReference type="RuleBase" id="RU000363"/>
    </source>
</evidence>